<dbReference type="AlphaFoldDB" id="A0A3M0BKC6"/>
<dbReference type="Proteomes" id="UP000280842">
    <property type="component" value="Unassembled WGS sequence"/>
</dbReference>
<dbReference type="RefSeq" id="WP_121922574.1">
    <property type="nucleotide sequence ID" value="NZ_REFO01000010.1"/>
</dbReference>
<dbReference type="GO" id="GO:0016020">
    <property type="term" value="C:membrane"/>
    <property type="evidence" value="ECO:0007669"/>
    <property type="project" value="TreeGrafter"/>
</dbReference>
<dbReference type="SUPFAM" id="SSF53474">
    <property type="entry name" value="alpha/beta-Hydrolases"/>
    <property type="match status" value="1"/>
</dbReference>
<dbReference type="OrthoDB" id="9773293at2"/>
<keyword evidence="4" id="KW-1185">Reference proteome</keyword>
<dbReference type="EMBL" id="REFO01000010">
    <property type="protein sequence ID" value="RMA97810.1"/>
    <property type="molecule type" value="Genomic_DNA"/>
</dbReference>
<dbReference type="Pfam" id="PF12146">
    <property type="entry name" value="Hydrolase_4"/>
    <property type="match status" value="1"/>
</dbReference>
<organism evidence="3 4">
    <name type="scientific">Hydrogenothermus marinus</name>
    <dbReference type="NCBI Taxonomy" id="133270"/>
    <lineage>
        <taxon>Bacteria</taxon>
        <taxon>Pseudomonadati</taxon>
        <taxon>Aquificota</taxon>
        <taxon>Aquificia</taxon>
        <taxon>Aquificales</taxon>
        <taxon>Hydrogenothermaceae</taxon>
        <taxon>Hydrogenothermus</taxon>
    </lineage>
</organism>
<proteinExistence type="predicted"/>
<protein>
    <submittedName>
        <fullName evidence="3">Pimeloyl-[acyl-carrier protein] methyl ester esterase</fullName>
    </submittedName>
</protein>
<name>A0A3M0BKC6_9AQUI</name>
<accession>A0A3M0BKC6</accession>
<evidence type="ECO:0000256" key="1">
    <source>
        <dbReference type="ARBA" id="ARBA00022801"/>
    </source>
</evidence>
<dbReference type="Gene3D" id="3.40.50.1820">
    <property type="entry name" value="alpha/beta hydrolase"/>
    <property type="match status" value="1"/>
</dbReference>
<dbReference type="InterPro" id="IPR050266">
    <property type="entry name" value="AB_hydrolase_sf"/>
</dbReference>
<dbReference type="InterPro" id="IPR022742">
    <property type="entry name" value="Hydrolase_4"/>
</dbReference>
<dbReference type="PRINTS" id="PR00111">
    <property type="entry name" value="ABHYDROLASE"/>
</dbReference>
<sequence>MNIFIHGWSFDKTIWKDFYNLENSLFFNLPFHGDFKDFEDKNIIENYIEYIKEKIKKSSTLIGWSLGATISVLFYLKYPEKVKKLILIGFSPKFKDEKLGHNPKNVRAFMISLKKDFKNTVFNFRKSSTNCYFKSIPLPEEKGSYNLLNEYINLDITSEIEKIDVPTTLIHGKKDKIINPLASIFSNQKIKNSKLIQINSHHAPFLEDKQIILNEIYPDLSI</sequence>
<dbReference type="InterPro" id="IPR029058">
    <property type="entry name" value="AB_hydrolase_fold"/>
</dbReference>
<dbReference type="PANTHER" id="PTHR43798:SF31">
    <property type="entry name" value="AB HYDROLASE SUPERFAMILY PROTEIN YCLE"/>
    <property type="match status" value="1"/>
</dbReference>
<keyword evidence="1" id="KW-0378">Hydrolase</keyword>
<evidence type="ECO:0000313" key="3">
    <source>
        <dbReference type="EMBL" id="RMA97810.1"/>
    </source>
</evidence>
<evidence type="ECO:0000313" key="4">
    <source>
        <dbReference type="Proteomes" id="UP000280842"/>
    </source>
</evidence>
<dbReference type="InterPro" id="IPR000073">
    <property type="entry name" value="AB_hydrolase_1"/>
</dbReference>
<comment type="caution">
    <text evidence="3">The sequence shown here is derived from an EMBL/GenBank/DDBJ whole genome shotgun (WGS) entry which is preliminary data.</text>
</comment>
<gene>
    <name evidence="3" type="ORF">CLV39_0439</name>
</gene>
<dbReference type="GO" id="GO:0016787">
    <property type="term" value="F:hydrolase activity"/>
    <property type="evidence" value="ECO:0007669"/>
    <property type="project" value="UniProtKB-KW"/>
</dbReference>
<reference evidence="3 4" key="1">
    <citation type="submission" date="2018-10" db="EMBL/GenBank/DDBJ databases">
        <title>Genomic Encyclopedia of Archaeal and Bacterial Type Strains, Phase II (KMG-II): from individual species to whole genera.</title>
        <authorList>
            <person name="Goeker M."/>
        </authorList>
    </citation>
    <scope>NUCLEOTIDE SEQUENCE [LARGE SCALE GENOMIC DNA]</scope>
    <source>
        <strain evidence="3 4">VM1</strain>
    </source>
</reference>
<dbReference type="PANTHER" id="PTHR43798">
    <property type="entry name" value="MONOACYLGLYCEROL LIPASE"/>
    <property type="match status" value="1"/>
</dbReference>
<evidence type="ECO:0000259" key="2">
    <source>
        <dbReference type="Pfam" id="PF12146"/>
    </source>
</evidence>
<feature type="domain" description="Serine aminopeptidase S33" evidence="2">
    <location>
        <begin position="48"/>
        <end position="191"/>
    </location>
</feature>